<dbReference type="Proteomes" id="UP001139293">
    <property type="component" value="Unassembled WGS sequence"/>
</dbReference>
<evidence type="ECO:0000313" key="1">
    <source>
        <dbReference type="EMBL" id="MCL1140887.1"/>
    </source>
</evidence>
<keyword evidence="2" id="KW-1185">Reference proteome</keyword>
<dbReference type="RefSeq" id="WP_248951853.1">
    <property type="nucleotide sequence ID" value="NZ_JAKILB010000020.1"/>
</dbReference>
<comment type="caution">
    <text evidence="1">The sequence shown here is derived from an EMBL/GenBank/DDBJ whole genome shotgun (WGS) entry which is preliminary data.</text>
</comment>
<reference evidence="1" key="1">
    <citation type="submission" date="2022-01" db="EMBL/GenBank/DDBJ databases">
        <title>Whole genome-based taxonomy of the Shewanellaceae.</title>
        <authorList>
            <person name="Martin-Rodriguez A.J."/>
        </authorList>
    </citation>
    <scope>NUCLEOTIDE SEQUENCE</scope>
    <source>
        <strain evidence="1">KCTC 23973</strain>
    </source>
</reference>
<dbReference type="EMBL" id="JAKILB010000020">
    <property type="protein sequence ID" value="MCL1140887.1"/>
    <property type="molecule type" value="Genomic_DNA"/>
</dbReference>
<protein>
    <submittedName>
        <fullName evidence="1">Uncharacterized protein</fullName>
    </submittedName>
</protein>
<name>A0A9X1ZJ86_9GAMM</name>
<proteinExistence type="predicted"/>
<gene>
    <name evidence="1" type="ORF">L2740_20310</name>
</gene>
<organism evidence="1 2">
    <name type="scientific">Shewanella pneumatophori</name>
    <dbReference type="NCBI Taxonomy" id="314092"/>
    <lineage>
        <taxon>Bacteria</taxon>
        <taxon>Pseudomonadati</taxon>
        <taxon>Pseudomonadota</taxon>
        <taxon>Gammaproteobacteria</taxon>
        <taxon>Alteromonadales</taxon>
        <taxon>Shewanellaceae</taxon>
        <taxon>Shewanella</taxon>
    </lineage>
</organism>
<dbReference type="AlphaFoldDB" id="A0A9X1ZJ86"/>
<evidence type="ECO:0000313" key="2">
    <source>
        <dbReference type="Proteomes" id="UP001139293"/>
    </source>
</evidence>
<accession>A0A9X1ZJ86</accession>
<sequence length="282" mass="32104">MTIIPLKDRKSRIDDMSKMILPEMAPDQLKLLGISVQDIAEGNSHDAYQNDASGIELIRLVRRRAKAIKTKQNDLYADRSSINQPSQLDLVLDNCDVFKLLIQKLWKILPPDEPYNWPVYQLLYQLFFNIFHIAYPAGSNDTCALLDRYTDSGYKSIVSTPKKAGDTNANKTKSIKHLVISMANHIYQHEHLIAAPKILLAEAIHTRITNFSKEGDNMNIDVLTKFVERKPAESSIGSWLKPIKKPKNSDKLPKPSLHRLVNELEIAFKNQKINKHLSIQPS</sequence>